<evidence type="ECO:0000313" key="7">
    <source>
        <dbReference type="Proteomes" id="UP000694541"/>
    </source>
</evidence>
<proteinExistence type="inferred from homology"/>
<feature type="domain" description="F-box" evidence="5">
    <location>
        <begin position="61"/>
        <end position="95"/>
    </location>
</feature>
<dbReference type="Ensembl" id="ENSANIT00000005966.1">
    <property type="protein sequence ID" value="ENSANIP00000005777.1"/>
    <property type="gene ID" value="ENSANIG00000003966.1"/>
</dbReference>
<dbReference type="GO" id="GO:0019005">
    <property type="term" value="C:SCF ubiquitin ligase complex"/>
    <property type="evidence" value="ECO:0007669"/>
    <property type="project" value="TreeGrafter"/>
</dbReference>
<name>A0A8B9MA25_9AVES</name>
<keyword evidence="3" id="KW-0833">Ubl conjugation pathway</keyword>
<dbReference type="Proteomes" id="UP000694541">
    <property type="component" value="Unplaced"/>
</dbReference>
<dbReference type="PROSITE" id="PS50181">
    <property type="entry name" value="FBOX"/>
    <property type="match status" value="1"/>
</dbReference>
<protein>
    <recommendedName>
        <fullName evidence="5">F-box domain-containing protein</fullName>
    </recommendedName>
</protein>
<evidence type="ECO:0000256" key="1">
    <source>
        <dbReference type="ARBA" id="ARBA00004906"/>
    </source>
</evidence>
<comment type="pathway">
    <text evidence="1">Protein modification; protein ubiquitination.</text>
</comment>
<evidence type="ECO:0000256" key="4">
    <source>
        <dbReference type="SAM" id="MobiDB-lite"/>
    </source>
</evidence>
<dbReference type="InterPro" id="IPR001810">
    <property type="entry name" value="F-box_dom"/>
</dbReference>
<feature type="region of interest" description="Disordered" evidence="4">
    <location>
        <begin position="12"/>
        <end position="63"/>
    </location>
</feature>
<dbReference type="Gene3D" id="1.20.1280.50">
    <property type="match status" value="1"/>
</dbReference>
<evidence type="ECO:0000313" key="6">
    <source>
        <dbReference type="Ensembl" id="ENSANIP00000005777.1"/>
    </source>
</evidence>
<dbReference type="Pfam" id="PF12937">
    <property type="entry name" value="F-box-like"/>
    <property type="match status" value="1"/>
</dbReference>
<dbReference type="GO" id="GO:0031146">
    <property type="term" value="P:SCF-dependent proteasomal ubiquitin-dependent protein catabolic process"/>
    <property type="evidence" value="ECO:0007669"/>
    <property type="project" value="TreeGrafter"/>
</dbReference>
<dbReference type="AlphaFoldDB" id="A0A8B9MA25"/>
<organism evidence="6 7">
    <name type="scientific">Accipiter nisus</name>
    <name type="common">Eurasian sparrowhawk</name>
    <dbReference type="NCBI Taxonomy" id="211598"/>
    <lineage>
        <taxon>Eukaryota</taxon>
        <taxon>Metazoa</taxon>
        <taxon>Chordata</taxon>
        <taxon>Craniata</taxon>
        <taxon>Vertebrata</taxon>
        <taxon>Euteleostomi</taxon>
        <taxon>Archelosauria</taxon>
        <taxon>Archosauria</taxon>
        <taxon>Dinosauria</taxon>
        <taxon>Saurischia</taxon>
        <taxon>Theropoda</taxon>
        <taxon>Coelurosauria</taxon>
        <taxon>Aves</taxon>
        <taxon>Neognathae</taxon>
        <taxon>Neoaves</taxon>
        <taxon>Telluraves</taxon>
        <taxon>Accipitrimorphae</taxon>
        <taxon>Accipitriformes</taxon>
        <taxon>Accipitridae</taxon>
        <taxon>Accipitrinae</taxon>
        <taxon>Accipiter</taxon>
    </lineage>
</organism>
<reference evidence="6" key="1">
    <citation type="submission" date="2025-08" db="UniProtKB">
        <authorList>
            <consortium name="Ensembl"/>
        </authorList>
    </citation>
    <scope>IDENTIFICATION</scope>
</reference>
<evidence type="ECO:0000259" key="5">
    <source>
        <dbReference type="PROSITE" id="PS50181"/>
    </source>
</evidence>
<feature type="compositionally biased region" description="Acidic residues" evidence="4">
    <location>
        <begin position="33"/>
        <end position="54"/>
    </location>
</feature>
<evidence type="ECO:0000256" key="3">
    <source>
        <dbReference type="ARBA" id="ARBA00022786"/>
    </source>
</evidence>
<dbReference type="PANTHER" id="PTHR10706">
    <property type="entry name" value="F-BOX FAMILY PROTEIN"/>
    <property type="match status" value="1"/>
</dbReference>
<dbReference type="SUPFAM" id="SSF81383">
    <property type="entry name" value="F-box domain"/>
    <property type="match status" value="1"/>
</dbReference>
<dbReference type="PANTHER" id="PTHR10706:SF130">
    <property type="entry name" value="F-BOX ONLY PROTEIN 31"/>
    <property type="match status" value="1"/>
</dbReference>
<reference evidence="6" key="2">
    <citation type="submission" date="2025-09" db="UniProtKB">
        <authorList>
            <consortium name="Ensembl"/>
        </authorList>
    </citation>
    <scope>IDENTIFICATION</scope>
</reference>
<dbReference type="InterPro" id="IPR045048">
    <property type="entry name" value="FBXO31/39"/>
</dbReference>
<keyword evidence="7" id="KW-1185">Reference proteome</keyword>
<sequence length="108" mass="11005">MAVCARLCGVGPARGCRRRGAAREQRRGGAGDSEPDTDTDPEEAGGGGGDDDEAGPAGRAPLSLLELPPELLVQIFGSLPGTDLPSLARVCTTFRREMGMGPGSGLGR</sequence>
<evidence type="ECO:0000256" key="2">
    <source>
        <dbReference type="ARBA" id="ARBA00010611"/>
    </source>
</evidence>
<dbReference type="InterPro" id="IPR036047">
    <property type="entry name" value="F-box-like_dom_sf"/>
</dbReference>
<comment type="similarity">
    <text evidence="2">Belongs to the FBXO31 family.</text>
</comment>
<accession>A0A8B9MA25</accession>